<feature type="compositionally biased region" description="Low complexity" evidence="20">
    <location>
        <begin position="654"/>
        <end position="667"/>
    </location>
</feature>
<dbReference type="PANTHER" id="PTHR14009:SF1">
    <property type="entry name" value="MITOCHONDRIAL PROTON_CALCIUM EXCHANGER PROTEIN"/>
    <property type="match status" value="1"/>
</dbReference>
<evidence type="ECO:0000256" key="16">
    <source>
        <dbReference type="ARBA" id="ARBA00023136"/>
    </source>
</evidence>
<evidence type="ECO:0000256" key="3">
    <source>
        <dbReference type="ARBA" id="ARBA00020557"/>
    </source>
</evidence>
<name>A0AAN8X0R3_HALRR</name>
<dbReference type="InterPro" id="IPR011992">
    <property type="entry name" value="EF-hand-dom_pair"/>
</dbReference>
<evidence type="ECO:0000256" key="10">
    <source>
        <dbReference type="ARBA" id="ARBA00022837"/>
    </source>
</evidence>
<keyword evidence="13 19" id="KW-0175">Coiled coil</keyword>
<dbReference type="InterPro" id="IPR044202">
    <property type="entry name" value="LETM1/MDM38-like"/>
</dbReference>
<evidence type="ECO:0000259" key="23">
    <source>
        <dbReference type="PROSITE" id="PS51758"/>
    </source>
</evidence>
<evidence type="ECO:0000259" key="22">
    <source>
        <dbReference type="PROSITE" id="PS50222"/>
    </source>
</evidence>
<evidence type="ECO:0000256" key="15">
    <source>
        <dbReference type="ARBA" id="ARBA00023128"/>
    </source>
</evidence>
<dbReference type="Pfam" id="PF07766">
    <property type="entry name" value="LETM1_RBD"/>
    <property type="match status" value="1"/>
</dbReference>
<evidence type="ECO:0000256" key="18">
    <source>
        <dbReference type="PROSITE-ProRule" id="PRU01094"/>
    </source>
</evidence>
<dbReference type="SUPFAM" id="SSF47473">
    <property type="entry name" value="EF-hand"/>
    <property type="match status" value="1"/>
</dbReference>
<evidence type="ECO:0000256" key="17">
    <source>
        <dbReference type="ARBA" id="ARBA00031360"/>
    </source>
</evidence>
<evidence type="ECO:0000256" key="2">
    <source>
        <dbReference type="ARBA" id="ARBA00009584"/>
    </source>
</evidence>
<feature type="domain" description="Letm1 RBD" evidence="23">
    <location>
        <begin position="54"/>
        <end position="244"/>
    </location>
</feature>
<feature type="non-terminal residue" evidence="24">
    <location>
        <position position="1"/>
    </location>
</feature>
<evidence type="ECO:0000256" key="4">
    <source>
        <dbReference type="ARBA" id="ARBA00022448"/>
    </source>
</evidence>
<protein>
    <recommendedName>
        <fullName evidence="3">Mitochondrial proton/calcium exchanger protein</fullName>
    </recommendedName>
    <alternativeName>
        <fullName evidence="17">Leucine zipper-EF-hand-containing transmembrane protein 1</fullName>
    </alternativeName>
</protein>
<comment type="caution">
    <text evidence="24">The sequence shown here is derived from an EMBL/GenBank/DDBJ whole genome shotgun (WGS) entry which is preliminary data.</text>
</comment>
<dbReference type="EMBL" id="JAXCGZ010010058">
    <property type="protein sequence ID" value="KAK7075855.1"/>
    <property type="molecule type" value="Genomic_DNA"/>
</dbReference>
<gene>
    <name evidence="24" type="primary">LETM1_1</name>
    <name evidence="24" type="ORF">SK128_004541</name>
</gene>
<evidence type="ECO:0000256" key="14">
    <source>
        <dbReference type="ARBA" id="ARBA00023065"/>
    </source>
</evidence>
<dbReference type="InterPro" id="IPR059005">
    <property type="entry name" value="LETM1_C"/>
</dbReference>
<keyword evidence="9" id="KW-0999">Mitochondrion inner membrane</keyword>
<evidence type="ECO:0000256" key="6">
    <source>
        <dbReference type="ARBA" id="ARBA00022568"/>
    </source>
</evidence>
<dbReference type="GO" id="GO:0005743">
    <property type="term" value="C:mitochondrial inner membrane"/>
    <property type="evidence" value="ECO:0007669"/>
    <property type="project" value="UniProtKB-SubCell"/>
</dbReference>
<evidence type="ECO:0000256" key="13">
    <source>
        <dbReference type="ARBA" id="ARBA00023054"/>
    </source>
</evidence>
<keyword evidence="5" id="KW-0050">Antiport</keyword>
<dbReference type="GO" id="GO:0043022">
    <property type="term" value="F:ribosome binding"/>
    <property type="evidence" value="ECO:0007669"/>
    <property type="project" value="InterPro"/>
</dbReference>
<feature type="transmembrane region" description="Helical" evidence="21">
    <location>
        <begin position="12"/>
        <end position="31"/>
    </location>
</feature>
<organism evidence="24 25">
    <name type="scientific">Halocaridina rubra</name>
    <name type="common">Hawaiian red shrimp</name>
    <dbReference type="NCBI Taxonomy" id="373956"/>
    <lineage>
        <taxon>Eukaryota</taxon>
        <taxon>Metazoa</taxon>
        <taxon>Ecdysozoa</taxon>
        <taxon>Arthropoda</taxon>
        <taxon>Crustacea</taxon>
        <taxon>Multicrustacea</taxon>
        <taxon>Malacostraca</taxon>
        <taxon>Eumalacostraca</taxon>
        <taxon>Eucarida</taxon>
        <taxon>Decapoda</taxon>
        <taxon>Pleocyemata</taxon>
        <taxon>Caridea</taxon>
        <taxon>Atyoidea</taxon>
        <taxon>Atyidae</taxon>
        <taxon>Halocaridina</taxon>
    </lineage>
</organism>
<proteinExistence type="inferred from homology"/>
<sequence>LVRTTADLFRLLPFSVFIIVPFMELLLPVAIKLFPGMLPSTFETANEKEAKLKKTLKSKLEMAKFLQQTLDNMAVQAKGHRSESAKEFVLFFEKVQKTGEQVSNEEILKFSKLFEDEITLDSLSRPQLVALCQLLEMQPFGTNNFLRFQLRMKLRTLAADDKIIQGEGIDSLAVWELQQACRTRGMRAYGLSKERLQSQLRQWLDLSLNEKVPPSLLLLSRTLYLPESVRPSDTLAATISKLPEEVATRTKAAIGKREGKIDNLTRLEVIKAEERMIAEDKMDRERLIEEKKKQGEVAKKKAEEEAQRQGEALQKAAEETQADILLQGVDVAQIPSANKILTEGVQVAKATVSATGEIEKMDKEELVDQAPVVKDKAEVLSEEPPKQVEEPVSVKPAELTREDLRDVEGALETLGVEKKKLIIEEEELSELKTELADYKEDIEDFKNALIGAGINKKEMRESKAAKRLFIQVNKMLNRVEPLLEGLSKEQAHRQERLDAGEAKELDKAELINLEELAKHMTYIYHATDTSKVNMIRDVLAKMDSDHDGAVKASHVKRVLELMLDEHTDVPPKLVEDIIEMMAKEEQLETATLIQHALKRTMEENGRKADTVSPSKDYSQLMGSPAESISNESVQNESTSSKVPKETKIDGDQVSESSEQTQSTSGTENTEDKQQAKRSQ</sequence>
<dbReference type="GO" id="GO:0030003">
    <property type="term" value="P:intracellular monoatomic cation homeostasis"/>
    <property type="evidence" value="ECO:0007669"/>
    <property type="project" value="TreeGrafter"/>
</dbReference>
<keyword evidence="10" id="KW-0106">Calcium</keyword>
<keyword evidence="12 21" id="KW-1133">Transmembrane helix</keyword>
<dbReference type="InterPro" id="IPR033122">
    <property type="entry name" value="LETM1-like_RBD"/>
</dbReference>
<evidence type="ECO:0000313" key="25">
    <source>
        <dbReference type="Proteomes" id="UP001381693"/>
    </source>
</evidence>
<keyword evidence="4" id="KW-0813">Transport</keyword>
<dbReference type="GO" id="GO:0005509">
    <property type="term" value="F:calcium ion binding"/>
    <property type="evidence" value="ECO:0007669"/>
    <property type="project" value="InterPro"/>
</dbReference>
<evidence type="ECO:0000256" key="12">
    <source>
        <dbReference type="ARBA" id="ARBA00022989"/>
    </source>
</evidence>
<evidence type="ECO:0000256" key="21">
    <source>
        <dbReference type="SAM" id="Phobius"/>
    </source>
</evidence>
<keyword evidence="15 18" id="KW-0496">Mitochondrion</keyword>
<evidence type="ECO:0000256" key="8">
    <source>
        <dbReference type="ARBA" id="ARBA00022723"/>
    </source>
</evidence>
<keyword evidence="7 21" id="KW-0812">Transmembrane</keyword>
<evidence type="ECO:0000256" key="7">
    <source>
        <dbReference type="ARBA" id="ARBA00022692"/>
    </source>
</evidence>
<dbReference type="PANTHER" id="PTHR14009">
    <property type="entry name" value="LEUCINE ZIPPER-EF-HAND CONTAINING TRANSMEMBRANE PROTEIN"/>
    <property type="match status" value="1"/>
</dbReference>
<comment type="similarity">
    <text evidence="2">Belongs to the LETM1 family.</text>
</comment>
<evidence type="ECO:0000256" key="20">
    <source>
        <dbReference type="SAM" id="MobiDB-lite"/>
    </source>
</evidence>
<keyword evidence="16 21" id="KW-0472">Membrane</keyword>
<feature type="coiled-coil region" evidence="19">
    <location>
        <begin position="421"/>
        <end position="448"/>
    </location>
</feature>
<dbReference type="PROSITE" id="PS51758">
    <property type="entry name" value="LETM1_RBD"/>
    <property type="match status" value="1"/>
</dbReference>
<feature type="compositionally biased region" description="Polar residues" evidence="20">
    <location>
        <begin position="611"/>
        <end position="641"/>
    </location>
</feature>
<evidence type="ECO:0000256" key="1">
    <source>
        <dbReference type="ARBA" id="ARBA00004434"/>
    </source>
</evidence>
<keyword evidence="11" id="KW-0809">Transit peptide</keyword>
<dbReference type="AlphaFoldDB" id="A0AAN8X0R3"/>
<evidence type="ECO:0000256" key="11">
    <source>
        <dbReference type="ARBA" id="ARBA00022946"/>
    </source>
</evidence>
<dbReference type="InterPro" id="IPR002048">
    <property type="entry name" value="EF_hand_dom"/>
</dbReference>
<keyword evidence="8" id="KW-0479">Metal-binding</keyword>
<feature type="region of interest" description="Disordered" evidence="20">
    <location>
        <begin position="601"/>
        <end position="679"/>
    </location>
</feature>
<evidence type="ECO:0000313" key="24">
    <source>
        <dbReference type="EMBL" id="KAK7075855.1"/>
    </source>
</evidence>
<feature type="region of interest" description="Disordered" evidence="20">
    <location>
        <begin position="293"/>
        <end position="312"/>
    </location>
</feature>
<evidence type="ECO:0000256" key="19">
    <source>
        <dbReference type="SAM" id="Coils"/>
    </source>
</evidence>
<keyword evidence="14" id="KW-0406">Ion transport</keyword>
<dbReference type="Proteomes" id="UP001381693">
    <property type="component" value="Unassembled WGS sequence"/>
</dbReference>
<feature type="compositionally biased region" description="Basic and acidic residues" evidence="20">
    <location>
        <begin position="293"/>
        <end position="308"/>
    </location>
</feature>
<feature type="domain" description="EF-hand" evidence="22">
    <location>
        <begin position="530"/>
        <end position="565"/>
    </location>
</feature>
<feature type="compositionally biased region" description="Basic and acidic residues" evidence="20">
    <location>
        <begin position="669"/>
        <end position="679"/>
    </location>
</feature>
<dbReference type="PROSITE" id="PS50222">
    <property type="entry name" value="EF_HAND_2"/>
    <property type="match status" value="1"/>
</dbReference>
<reference evidence="24 25" key="1">
    <citation type="submission" date="2023-11" db="EMBL/GenBank/DDBJ databases">
        <title>Halocaridina rubra genome assembly.</title>
        <authorList>
            <person name="Smith C."/>
        </authorList>
    </citation>
    <scope>NUCLEOTIDE SEQUENCE [LARGE SCALE GENOMIC DNA]</scope>
    <source>
        <strain evidence="24">EP-1</strain>
        <tissue evidence="24">Whole</tissue>
    </source>
</reference>
<comment type="subcellular location">
    <subcellularLocation>
        <location evidence="1">Mitochondrion inner membrane</location>
        <topology evidence="1">Single-pass membrane protein</topology>
    </subcellularLocation>
</comment>
<dbReference type="Pfam" id="PF26561">
    <property type="entry name" value="LETM1_C"/>
    <property type="match status" value="1"/>
</dbReference>
<dbReference type="GO" id="GO:0015297">
    <property type="term" value="F:antiporter activity"/>
    <property type="evidence" value="ECO:0007669"/>
    <property type="project" value="UniProtKB-KW"/>
</dbReference>
<evidence type="ECO:0000256" key="5">
    <source>
        <dbReference type="ARBA" id="ARBA00022449"/>
    </source>
</evidence>
<accession>A0AAN8X0R3</accession>
<keyword evidence="25" id="KW-1185">Reference proteome</keyword>
<keyword evidence="6" id="KW-0109">Calcium transport</keyword>
<evidence type="ECO:0000256" key="9">
    <source>
        <dbReference type="ARBA" id="ARBA00022792"/>
    </source>
</evidence>